<dbReference type="STRING" id="1641875.XM53_08510"/>
<evidence type="ECO:0000256" key="4">
    <source>
        <dbReference type="ARBA" id="ARBA00023237"/>
    </source>
</evidence>
<dbReference type="PRINTS" id="PR01021">
    <property type="entry name" value="OMPADOMAIN"/>
</dbReference>
<keyword evidence="2" id="KW-0378">Hydrolase</keyword>
<dbReference type="CDD" id="cd07185">
    <property type="entry name" value="OmpA_C-like"/>
    <property type="match status" value="1"/>
</dbReference>
<evidence type="ECO:0000313" key="8">
    <source>
        <dbReference type="EMBL" id="KRS13176.1"/>
    </source>
</evidence>
<gene>
    <name evidence="8" type="ORF">XM53_08510</name>
</gene>
<evidence type="ECO:0000313" key="9">
    <source>
        <dbReference type="Proteomes" id="UP000051295"/>
    </source>
</evidence>
<proteinExistence type="predicted"/>
<evidence type="ECO:0000256" key="6">
    <source>
        <dbReference type="SAM" id="MobiDB-lite"/>
    </source>
</evidence>
<dbReference type="InterPro" id="IPR036737">
    <property type="entry name" value="OmpA-like_sf"/>
</dbReference>
<feature type="domain" description="OmpA-like" evidence="7">
    <location>
        <begin position="204"/>
        <end position="322"/>
    </location>
</feature>
<dbReference type="AlphaFoldDB" id="A0A0T5NW88"/>
<dbReference type="InterPro" id="IPR050330">
    <property type="entry name" value="Bact_OuterMem_StrucFunc"/>
</dbReference>
<dbReference type="PANTHER" id="PTHR30329:SF21">
    <property type="entry name" value="LIPOPROTEIN YIAD-RELATED"/>
    <property type="match status" value="1"/>
</dbReference>
<comment type="caution">
    <text evidence="8">The sequence shown here is derived from an EMBL/GenBank/DDBJ whole genome shotgun (WGS) entry which is preliminary data.</text>
</comment>
<dbReference type="PROSITE" id="PS00758">
    <property type="entry name" value="ARGE_DAPE_CPG2_1"/>
    <property type="match status" value="1"/>
</dbReference>
<evidence type="ECO:0000256" key="3">
    <source>
        <dbReference type="ARBA" id="ARBA00023136"/>
    </source>
</evidence>
<accession>A0A0T5NW88</accession>
<dbReference type="InterPro" id="IPR001261">
    <property type="entry name" value="ArgE/DapE_CS"/>
</dbReference>
<sequence>MGRRATSVGLILGLGAAAEAGALELSLPAGATLTGEVRRAAEAYLVPTDVYSDGQIPAIDAEGFLLQQAWRLDAPGLTSLQLQRPLRRQVVDAGYSIMLDCAARECGGFDFRFNTSILPAPDMFVDLRDYRFLSARKEGAGGVMDYVTVLVSQVSGSGYIQVIRLAQSETATGSLTAEEATPPEETVTTGGMPAAETGPLAERLTQVGHAVLSDLDFETGTVSLGPGPHPSLQALAAFLREDPERRVALVGHTDTVGTLENNTALSRRRAAAVLERLVSEYDIPRRQLAAEGMGYLAPIASNLTEEGREANRRVEAVLLNTE</sequence>
<dbReference type="InterPro" id="IPR006665">
    <property type="entry name" value="OmpA-like"/>
</dbReference>
<evidence type="ECO:0000259" key="7">
    <source>
        <dbReference type="PROSITE" id="PS51123"/>
    </source>
</evidence>
<dbReference type="InterPro" id="IPR006664">
    <property type="entry name" value="OMP_bac"/>
</dbReference>
<keyword evidence="4" id="KW-0998">Cell outer membrane</keyword>
<evidence type="ECO:0000256" key="5">
    <source>
        <dbReference type="PROSITE-ProRule" id="PRU00473"/>
    </source>
</evidence>
<feature type="region of interest" description="Disordered" evidence="6">
    <location>
        <begin position="172"/>
        <end position="192"/>
    </location>
</feature>
<protein>
    <recommendedName>
        <fullName evidence="7">OmpA-like domain-containing protein</fullName>
    </recommendedName>
</protein>
<dbReference type="Proteomes" id="UP000051295">
    <property type="component" value="Unassembled WGS sequence"/>
</dbReference>
<organism evidence="8 9">
    <name type="scientific">Roseovarius atlanticus</name>
    <dbReference type="NCBI Taxonomy" id="1641875"/>
    <lineage>
        <taxon>Bacteria</taxon>
        <taxon>Pseudomonadati</taxon>
        <taxon>Pseudomonadota</taxon>
        <taxon>Alphaproteobacteria</taxon>
        <taxon>Rhodobacterales</taxon>
        <taxon>Roseobacteraceae</taxon>
        <taxon>Roseovarius</taxon>
    </lineage>
</organism>
<dbReference type="EMBL" id="LAXJ01000007">
    <property type="protein sequence ID" value="KRS13176.1"/>
    <property type="molecule type" value="Genomic_DNA"/>
</dbReference>
<dbReference type="Pfam" id="PF00691">
    <property type="entry name" value="OmpA"/>
    <property type="match status" value="1"/>
</dbReference>
<evidence type="ECO:0000256" key="2">
    <source>
        <dbReference type="ARBA" id="ARBA00022801"/>
    </source>
</evidence>
<dbReference type="PATRIC" id="fig|1641875.4.peg.4103"/>
<dbReference type="PROSITE" id="PS51123">
    <property type="entry name" value="OMPA_2"/>
    <property type="match status" value="1"/>
</dbReference>
<keyword evidence="3 5" id="KW-0472">Membrane</keyword>
<name>A0A0T5NW88_9RHOB</name>
<dbReference type="Gene3D" id="3.30.1330.60">
    <property type="entry name" value="OmpA-like domain"/>
    <property type="match status" value="1"/>
</dbReference>
<dbReference type="PANTHER" id="PTHR30329">
    <property type="entry name" value="STATOR ELEMENT OF FLAGELLAR MOTOR COMPLEX"/>
    <property type="match status" value="1"/>
</dbReference>
<reference evidence="8 9" key="1">
    <citation type="submission" date="2015-04" db="EMBL/GenBank/DDBJ databases">
        <title>The draft genome sequence of Roseovarius sp.R12b.</title>
        <authorList>
            <person name="Li G."/>
            <person name="Lai Q."/>
            <person name="Shao Z."/>
            <person name="Yan P."/>
        </authorList>
    </citation>
    <scope>NUCLEOTIDE SEQUENCE [LARGE SCALE GENOMIC DNA]</scope>
    <source>
        <strain evidence="8 9">R12B</strain>
    </source>
</reference>
<feature type="compositionally biased region" description="Low complexity" evidence="6">
    <location>
        <begin position="176"/>
        <end position="189"/>
    </location>
</feature>
<dbReference type="SUPFAM" id="SSF103088">
    <property type="entry name" value="OmpA-like"/>
    <property type="match status" value="1"/>
</dbReference>
<evidence type="ECO:0000256" key="1">
    <source>
        <dbReference type="ARBA" id="ARBA00004442"/>
    </source>
</evidence>
<dbReference type="GO" id="GO:0009279">
    <property type="term" value="C:cell outer membrane"/>
    <property type="evidence" value="ECO:0007669"/>
    <property type="project" value="UniProtKB-SubCell"/>
</dbReference>
<comment type="subcellular location">
    <subcellularLocation>
        <location evidence="1">Cell outer membrane</location>
    </subcellularLocation>
</comment>
<dbReference type="RefSeq" id="WP_236544441.1">
    <property type="nucleotide sequence ID" value="NZ_LAXJ01000007.1"/>
</dbReference>
<keyword evidence="9" id="KW-1185">Reference proteome</keyword>